<organism evidence="1 2">
    <name type="scientific">Ketogulonicigenium robustum</name>
    <dbReference type="NCBI Taxonomy" id="92947"/>
    <lineage>
        <taxon>Bacteria</taxon>
        <taxon>Pseudomonadati</taxon>
        <taxon>Pseudomonadota</taxon>
        <taxon>Alphaproteobacteria</taxon>
        <taxon>Rhodobacterales</taxon>
        <taxon>Roseobacteraceae</taxon>
        <taxon>Ketogulonicigenium</taxon>
    </lineage>
</organism>
<dbReference type="KEGG" id="kro:BVG79_00810"/>
<proteinExistence type="predicted"/>
<dbReference type="AlphaFoldDB" id="A0A1W6NY48"/>
<evidence type="ECO:0000313" key="1">
    <source>
        <dbReference type="EMBL" id="ARO14162.1"/>
    </source>
</evidence>
<dbReference type="Pfam" id="PF12096">
    <property type="entry name" value="DUF3572"/>
    <property type="match status" value="1"/>
</dbReference>
<dbReference type="STRING" id="92947.BVG79_00810"/>
<accession>A0A1W6NY48</accession>
<dbReference type="Proteomes" id="UP000242447">
    <property type="component" value="Chromosome"/>
</dbReference>
<sequence length="100" mass="10717">MAFTKGLGMNSDAAETVGLKALTWLATQDDILMTFLSATGASLSDLRTGAQQPEFLAAVLGFLGNDDEWVRAFCDAEGLPYDAPMWAMAILAGPSMMHWT</sequence>
<dbReference type="RefSeq" id="WP_236951413.1">
    <property type="nucleotide sequence ID" value="NZ_CP019937.1"/>
</dbReference>
<name>A0A1W6NY48_9RHOB</name>
<evidence type="ECO:0000313" key="2">
    <source>
        <dbReference type="Proteomes" id="UP000242447"/>
    </source>
</evidence>
<reference evidence="1 2" key="1">
    <citation type="submission" date="2017-02" db="EMBL/GenBank/DDBJ databases">
        <title>Ketogulonicigenium robustum SPU B003 Genome sequencing and assembly.</title>
        <authorList>
            <person name="Li Y."/>
            <person name="Liu L."/>
            <person name="Wang C."/>
            <person name="Zhang M."/>
            <person name="Zhang T."/>
            <person name="Zhang Y."/>
        </authorList>
    </citation>
    <scope>NUCLEOTIDE SEQUENCE [LARGE SCALE GENOMIC DNA]</scope>
    <source>
        <strain evidence="1 2">SPU_B003</strain>
    </source>
</reference>
<evidence type="ECO:0008006" key="3">
    <source>
        <dbReference type="Google" id="ProtNLM"/>
    </source>
</evidence>
<gene>
    <name evidence="1" type="ORF">BVG79_00810</name>
</gene>
<dbReference type="InterPro" id="IPR021955">
    <property type="entry name" value="DUF3572"/>
</dbReference>
<protein>
    <recommendedName>
        <fullName evidence="3">DUF3572 domain-containing protein</fullName>
    </recommendedName>
</protein>
<keyword evidence="2" id="KW-1185">Reference proteome</keyword>
<dbReference type="EMBL" id="CP019937">
    <property type="protein sequence ID" value="ARO14162.1"/>
    <property type="molecule type" value="Genomic_DNA"/>
</dbReference>